<organism evidence="1 2">
    <name type="scientific">Candidatus Infernicultor aquiphilus</name>
    <dbReference type="NCBI Taxonomy" id="1805029"/>
    <lineage>
        <taxon>Bacteria</taxon>
        <taxon>Pseudomonadati</taxon>
        <taxon>Atribacterota</taxon>
        <taxon>Candidatus Phoenicimicrobiia</taxon>
        <taxon>Candidatus Pheonicimicrobiales</taxon>
        <taxon>Candidatus Phoenicimicrobiaceae</taxon>
        <taxon>Candidatus Infernicultor</taxon>
    </lineage>
</organism>
<gene>
    <name evidence="1" type="ORF">COZ07_06975</name>
</gene>
<sequence length="172" mass="18548">MGDITKVKLGSCSVNFDGTDLGHTKGGVEISYDPDFTDITVDLYGDTPVDKRLKAENFSVKIPLAEKTYNVLKAAIPSGTYFSTGGHNKLTIGKQAGFSLASVAKRLVLHPTENATTNKDDDVVMWSAVSIDEVSLPHKFDEQTIIEVTMMALINENMSAGNYLATIGDTTI</sequence>
<proteinExistence type="predicted"/>
<reference evidence="1 2" key="1">
    <citation type="submission" date="2017-09" db="EMBL/GenBank/DDBJ databases">
        <title>Depth-based differentiation of microbial function through sediment-hosted aquifers and enrichment of novel symbionts in the deep terrestrial subsurface.</title>
        <authorList>
            <person name="Probst A.J."/>
            <person name="Ladd B."/>
            <person name="Jarett J.K."/>
            <person name="Geller-Mcgrath D.E."/>
            <person name="Sieber C.M."/>
            <person name="Emerson J.B."/>
            <person name="Anantharaman K."/>
            <person name="Thomas B.C."/>
            <person name="Malmstrom R."/>
            <person name="Stieglmeier M."/>
            <person name="Klingl A."/>
            <person name="Woyke T."/>
            <person name="Ryan C.M."/>
            <person name="Banfield J.F."/>
        </authorList>
    </citation>
    <scope>NUCLEOTIDE SEQUENCE [LARGE SCALE GENOMIC DNA]</scope>
    <source>
        <strain evidence="1">CG_4_10_14_3_um_filter_34_13</strain>
    </source>
</reference>
<evidence type="ECO:0000313" key="1">
    <source>
        <dbReference type="EMBL" id="PIY32075.1"/>
    </source>
</evidence>
<evidence type="ECO:0000313" key="2">
    <source>
        <dbReference type="Proteomes" id="UP000230646"/>
    </source>
</evidence>
<dbReference type="RefSeq" id="WP_406607881.1">
    <property type="nucleotide sequence ID" value="NZ_PFKO01000263.1"/>
</dbReference>
<dbReference type="AlphaFoldDB" id="A0A2M7PNG3"/>
<dbReference type="Proteomes" id="UP000230646">
    <property type="component" value="Unassembled WGS sequence"/>
</dbReference>
<dbReference type="EMBL" id="PFKO01000263">
    <property type="protein sequence ID" value="PIY32075.1"/>
    <property type="molecule type" value="Genomic_DNA"/>
</dbReference>
<accession>A0A2M7PNG3</accession>
<protein>
    <submittedName>
        <fullName evidence="1">Uncharacterized protein</fullName>
    </submittedName>
</protein>
<comment type="caution">
    <text evidence="1">The sequence shown here is derived from an EMBL/GenBank/DDBJ whole genome shotgun (WGS) entry which is preliminary data.</text>
</comment>
<name>A0A2M7PNG3_9BACT</name>